<evidence type="ECO:0000259" key="4">
    <source>
        <dbReference type="Pfam" id="PF03070"/>
    </source>
</evidence>
<keyword evidence="2 3" id="KW-0560">Oxidoreductase</keyword>
<dbReference type="Gene3D" id="1.20.910.10">
    <property type="entry name" value="Heme oxygenase-like"/>
    <property type="match status" value="1"/>
</dbReference>
<keyword evidence="1 3" id="KW-0884">PQQ biosynthesis</keyword>
<dbReference type="Proteomes" id="UP000545507">
    <property type="component" value="Unassembled WGS sequence"/>
</dbReference>
<dbReference type="InterPro" id="IPR039068">
    <property type="entry name" value="PqqC-like"/>
</dbReference>
<sequence length="243" mass="27786">MEIAQAIRNDSHLPAWSPEAFEAQLRDKGRSYHIHHPFNVRMNSGGCTPDEIRCWVANRFYYQICIPRKDAVILANMPDRAHRRLWIERILDHDGHGDYEGSAAGGIEAWTRLGEAVGISREDLWSLQGVVPAVRFACDAYVNFAAKAPWQEAVCSSLTEMFAPQIHKDRLATWPTHYPWIEASGLAYFRSRIPLATRDVEHGLQVTLSHFNTREAQHHALDILQFKLDILWTMLDAIEKACQ</sequence>
<organism evidence="5 6">
    <name type="scientific">Hydrogenophaga aromaticivorans</name>
    <dbReference type="NCBI Taxonomy" id="2610898"/>
    <lineage>
        <taxon>Bacteria</taxon>
        <taxon>Pseudomonadati</taxon>
        <taxon>Pseudomonadota</taxon>
        <taxon>Betaproteobacteria</taxon>
        <taxon>Burkholderiales</taxon>
        <taxon>Comamonadaceae</taxon>
        <taxon>Hydrogenophaga</taxon>
    </lineage>
</organism>
<dbReference type="UniPathway" id="UPA00539"/>
<evidence type="ECO:0000256" key="2">
    <source>
        <dbReference type="ARBA" id="ARBA00023002"/>
    </source>
</evidence>
<dbReference type="HAMAP" id="MF_00654">
    <property type="entry name" value="PQQ_syn_PqqC"/>
    <property type="match status" value="1"/>
</dbReference>
<comment type="similarity">
    <text evidence="3">Belongs to the PqqC family.</text>
</comment>
<dbReference type="NCBIfam" id="TIGR02111">
    <property type="entry name" value="PQQ_syn_pqqC"/>
    <property type="match status" value="1"/>
</dbReference>
<dbReference type="PANTHER" id="PTHR40279:SF3">
    <property type="entry name" value="4-AMINOBENZOATE SYNTHASE"/>
    <property type="match status" value="1"/>
</dbReference>
<dbReference type="InterPro" id="IPR011845">
    <property type="entry name" value="PqqC"/>
</dbReference>
<keyword evidence="6" id="KW-1185">Reference proteome</keyword>
<comment type="function">
    <text evidence="3">Ring cyclization and eight-electron oxidation of 3a-(2-amino-2-carboxyethyl)-4,5-dioxo-4,5,6,7,8,9-hexahydroquinoline-7,9-dicarboxylic-acid to PQQ.</text>
</comment>
<dbReference type="Pfam" id="PF03070">
    <property type="entry name" value="TENA_THI-4"/>
    <property type="match status" value="1"/>
</dbReference>
<gene>
    <name evidence="3 5" type="primary">pqqC</name>
    <name evidence="5" type="ORF">F3K02_22065</name>
</gene>
<dbReference type="InterPro" id="IPR016084">
    <property type="entry name" value="Haem_Oase-like_multi-hlx"/>
</dbReference>
<comment type="caution">
    <text evidence="5">The sequence shown here is derived from an EMBL/GenBank/DDBJ whole genome shotgun (WGS) entry which is preliminary data.</text>
</comment>
<dbReference type="InterPro" id="IPR004305">
    <property type="entry name" value="Thiaminase-2/PQQC"/>
</dbReference>
<name>A0A7Y8GZW1_9BURK</name>
<reference evidence="5 6" key="1">
    <citation type="submission" date="2019-09" db="EMBL/GenBank/DDBJ databases">
        <title>Hydrogenophaga aromatica sp. nov., isolated from a para-xylene-degrading enrichment culture.</title>
        <authorList>
            <person name="Tancsics A."/>
            <person name="Banerjee S."/>
        </authorList>
    </citation>
    <scope>NUCLEOTIDE SEQUENCE [LARGE SCALE GENOMIC DNA]</scope>
    <source>
        <strain evidence="5 6">D2P1</strain>
    </source>
</reference>
<evidence type="ECO:0000256" key="1">
    <source>
        <dbReference type="ARBA" id="ARBA00022905"/>
    </source>
</evidence>
<dbReference type="PANTHER" id="PTHR40279">
    <property type="entry name" value="PQQC-LIKE PROTEIN"/>
    <property type="match status" value="1"/>
</dbReference>
<comment type="catalytic activity">
    <reaction evidence="3">
        <text>6-(2-amino-2-carboxyethyl)-7,8-dioxo-1,2,3,4,7,8-hexahydroquinoline-2,4-dicarboxylate + 3 O2 = pyrroloquinoline quinone + 2 H2O2 + 2 H2O + H(+)</text>
        <dbReference type="Rhea" id="RHEA:10692"/>
        <dbReference type="ChEBI" id="CHEBI:15377"/>
        <dbReference type="ChEBI" id="CHEBI:15378"/>
        <dbReference type="ChEBI" id="CHEBI:15379"/>
        <dbReference type="ChEBI" id="CHEBI:16240"/>
        <dbReference type="ChEBI" id="CHEBI:58442"/>
        <dbReference type="ChEBI" id="CHEBI:58778"/>
        <dbReference type="EC" id="1.3.3.11"/>
    </reaction>
</comment>
<dbReference type="AlphaFoldDB" id="A0A7Y8GZW1"/>
<protein>
    <recommendedName>
        <fullName evidence="3">Pyrroloquinoline-quinone synthase</fullName>
        <ecNumber evidence="3">1.3.3.11</ecNumber>
    </recommendedName>
    <alternativeName>
        <fullName evidence="3">Coenzyme PQQ synthesis protein C</fullName>
    </alternativeName>
    <alternativeName>
        <fullName evidence="3">Pyrroloquinoline quinone biosynthesis protein C</fullName>
    </alternativeName>
</protein>
<evidence type="ECO:0000313" key="5">
    <source>
        <dbReference type="EMBL" id="NWF47917.1"/>
    </source>
</evidence>
<dbReference type="GO" id="GO:0018189">
    <property type="term" value="P:pyrroloquinoline quinone biosynthetic process"/>
    <property type="evidence" value="ECO:0007669"/>
    <property type="project" value="UniProtKB-UniRule"/>
</dbReference>
<dbReference type="EC" id="1.3.3.11" evidence="3"/>
<dbReference type="RefSeq" id="WP_177138008.1">
    <property type="nucleotide sequence ID" value="NZ_VYGV01000025.1"/>
</dbReference>
<dbReference type="SUPFAM" id="SSF48613">
    <property type="entry name" value="Heme oxygenase-like"/>
    <property type="match status" value="1"/>
</dbReference>
<dbReference type="GO" id="GO:0033732">
    <property type="term" value="F:pyrroloquinoline-quinone synthase activity"/>
    <property type="evidence" value="ECO:0007669"/>
    <property type="project" value="UniProtKB-EC"/>
</dbReference>
<evidence type="ECO:0000313" key="6">
    <source>
        <dbReference type="Proteomes" id="UP000545507"/>
    </source>
</evidence>
<feature type="domain" description="Thiaminase-2/PQQC" evidence="4">
    <location>
        <begin position="23"/>
        <end position="236"/>
    </location>
</feature>
<dbReference type="EMBL" id="VYGV01000025">
    <property type="protein sequence ID" value="NWF47917.1"/>
    <property type="molecule type" value="Genomic_DNA"/>
</dbReference>
<proteinExistence type="inferred from homology"/>
<comment type="pathway">
    <text evidence="3">Cofactor biosynthesis; pyrroloquinoline quinone biosynthesis.</text>
</comment>
<evidence type="ECO:0000256" key="3">
    <source>
        <dbReference type="HAMAP-Rule" id="MF_00654"/>
    </source>
</evidence>
<accession>A0A7Y8GZW1</accession>